<proteinExistence type="predicted"/>
<name>A0A977PKB4_9CREN</name>
<accession>A0A977PKB4</accession>
<organism evidence="1 2">
    <name type="scientific">Ignicoccus pacificus DSM 13166</name>
    <dbReference type="NCBI Taxonomy" id="940294"/>
    <lineage>
        <taxon>Archaea</taxon>
        <taxon>Thermoproteota</taxon>
        <taxon>Thermoprotei</taxon>
        <taxon>Desulfurococcales</taxon>
        <taxon>Desulfurococcaceae</taxon>
        <taxon>Ignicoccus</taxon>
    </lineage>
</organism>
<keyword evidence="2" id="KW-1185">Reference proteome</keyword>
<dbReference type="KEGG" id="ipc:IPA_07435"/>
<dbReference type="AlphaFoldDB" id="A0A977PKB4"/>
<protein>
    <submittedName>
        <fullName evidence="1">Uncharacterized protein</fullName>
    </submittedName>
</protein>
<evidence type="ECO:0000313" key="2">
    <source>
        <dbReference type="Proteomes" id="UP001063698"/>
    </source>
</evidence>
<sequence>MRVIGTPKEGLFDPLEDALLKGESVIDGEVEEEVLEVHVEKVTEMRNLSLSER</sequence>
<reference evidence="1" key="1">
    <citation type="submission" date="2013-11" db="EMBL/GenBank/DDBJ databases">
        <title>Comparative genomics of Ignicoccus.</title>
        <authorList>
            <person name="Podar M."/>
        </authorList>
    </citation>
    <scope>NUCLEOTIDE SEQUENCE</scope>
    <source>
        <strain evidence="1">DSM 13166</strain>
    </source>
</reference>
<dbReference type="EMBL" id="CP006868">
    <property type="protein sequence ID" value="UXD22696.1"/>
    <property type="molecule type" value="Genomic_DNA"/>
</dbReference>
<dbReference type="Proteomes" id="UP001063698">
    <property type="component" value="Chromosome"/>
</dbReference>
<evidence type="ECO:0000313" key="1">
    <source>
        <dbReference type="EMBL" id="UXD22696.1"/>
    </source>
</evidence>
<gene>
    <name evidence="1" type="ORF">IPA_07435</name>
</gene>